<keyword evidence="2" id="KW-1003">Cell membrane</keyword>
<accession>H6RKZ2</accession>
<feature type="transmembrane region" description="Helical" evidence="6">
    <location>
        <begin position="121"/>
        <end position="142"/>
    </location>
</feature>
<reference evidence="8" key="2">
    <citation type="submission" date="2012-02" db="EMBL/GenBank/DDBJ databases">
        <title>Complete genome sequence of Blastococcus saxobsidens strain DD2.</title>
        <authorList>
            <person name="Genoscope."/>
        </authorList>
    </citation>
    <scope>NUCLEOTIDE SEQUENCE [LARGE SCALE GENOMIC DNA]</scope>
    <source>
        <strain evidence="8">DD2</strain>
    </source>
</reference>
<keyword evidence="5 6" id="KW-0472">Membrane</keyword>
<evidence type="ECO:0000256" key="6">
    <source>
        <dbReference type="SAM" id="Phobius"/>
    </source>
</evidence>
<evidence type="ECO:0000256" key="4">
    <source>
        <dbReference type="ARBA" id="ARBA00022989"/>
    </source>
</evidence>
<evidence type="ECO:0000256" key="2">
    <source>
        <dbReference type="ARBA" id="ARBA00022475"/>
    </source>
</evidence>
<dbReference type="GO" id="GO:0005886">
    <property type="term" value="C:plasma membrane"/>
    <property type="evidence" value="ECO:0007669"/>
    <property type="project" value="UniProtKB-SubCell"/>
</dbReference>
<feature type="transmembrane region" description="Helical" evidence="6">
    <location>
        <begin position="45"/>
        <end position="67"/>
    </location>
</feature>
<proteinExistence type="predicted"/>
<evidence type="ECO:0000313" key="7">
    <source>
        <dbReference type="EMBL" id="CCG04959.1"/>
    </source>
</evidence>
<feature type="transmembrane region" description="Helical" evidence="6">
    <location>
        <begin position="79"/>
        <end position="101"/>
    </location>
</feature>
<keyword evidence="8" id="KW-1185">Reference proteome</keyword>
<name>H6RKZ2_BLASD</name>
<dbReference type="HOGENOM" id="CLU_064500_0_0_11"/>
<evidence type="ECO:0000256" key="3">
    <source>
        <dbReference type="ARBA" id="ARBA00022692"/>
    </source>
</evidence>
<dbReference type="KEGG" id="bsd:BLASA_4132"/>
<keyword evidence="3 6" id="KW-0812">Transmembrane</keyword>
<organism evidence="7 8">
    <name type="scientific">Blastococcus saxobsidens (strain DD2)</name>
    <dbReference type="NCBI Taxonomy" id="1146883"/>
    <lineage>
        <taxon>Bacteria</taxon>
        <taxon>Bacillati</taxon>
        <taxon>Actinomycetota</taxon>
        <taxon>Actinomycetes</taxon>
        <taxon>Geodermatophilales</taxon>
        <taxon>Geodermatophilaceae</taxon>
        <taxon>Blastococcus</taxon>
    </lineage>
</organism>
<evidence type="ECO:0000256" key="1">
    <source>
        <dbReference type="ARBA" id="ARBA00004651"/>
    </source>
</evidence>
<sequence length="332" mass="33724">MKRSRVVVAALRWLFIGGVVGVITWQVARQWDAVRDAMAAIGPWGVLGSVAATVVGLGATGVAWRMLLAGLGSPLRSGAAAGIFFVAQLGKYLPGSVWPYVAQARIGRAHGVPASRSATAGVLFVLLHCATGAVVAAATLPLVGDRTIEERFGWLPWVIPVFLVLLHPRVVHASLARLHRVTGRGTPPGRLPWSALLPALAALAVAWIAYGAALFLLVAPLAGASWQAAVLSVGGFALAWTVGFVAAAVLVVAAPAGLGVRELALYSVLAPVLAGGPATAVVVFSRVGQLLGDVIWAAAGGAWARRLGGPVPEGAAVGAPSGVPPAGPPTTR</sequence>
<evidence type="ECO:0000256" key="5">
    <source>
        <dbReference type="ARBA" id="ARBA00023136"/>
    </source>
</evidence>
<feature type="transmembrane region" description="Helical" evidence="6">
    <location>
        <begin position="263"/>
        <end position="284"/>
    </location>
</feature>
<protein>
    <submittedName>
        <fullName evidence="7">Uncharacterized protein</fullName>
    </submittedName>
</protein>
<feature type="transmembrane region" description="Helical" evidence="6">
    <location>
        <begin position="195"/>
        <end position="218"/>
    </location>
</feature>
<dbReference type="AlphaFoldDB" id="H6RKZ2"/>
<comment type="subcellular location">
    <subcellularLocation>
        <location evidence="1">Cell membrane</location>
        <topology evidence="1">Multi-pass membrane protein</topology>
    </subcellularLocation>
</comment>
<dbReference type="OrthoDB" id="6057470at2"/>
<dbReference type="STRING" id="1146883.BLASA_4132"/>
<dbReference type="InterPro" id="IPR022791">
    <property type="entry name" value="L-PG_synthase/AglD"/>
</dbReference>
<gene>
    <name evidence="7" type="ordered locus">BLASA_4132</name>
</gene>
<dbReference type="Proteomes" id="UP000007517">
    <property type="component" value="Chromosome"/>
</dbReference>
<feature type="transmembrane region" description="Helical" evidence="6">
    <location>
        <begin position="154"/>
        <end position="175"/>
    </location>
</feature>
<keyword evidence="4 6" id="KW-1133">Transmembrane helix</keyword>
<reference evidence="7 8" key="1">
    <citation type="journal article" date="2012" name="J. Bacteriol.">
        <title>Genome Sequence of Blastococcus saxobsidens DD2, a Stone-Inhabiting Bacterium.</title>
        <authorList>
            <person name="Chouaia B."/>
            <person name="Crotti E."/>
            <person name="Brusetti L."/>
            <person name="Daffonchio D."/>
            <person name="Essoussi I."/>
            <person name="Nouioui I."/>
            <person name="Sbissi I."/>
            <person name="Ghodhbane-Gtari F."/>
            <person name="Gtari M."/>
            <person name="Vacherie B."/>
            <person name="Barbe V."/>
            <person name="Medigue C."/>
            <person name="Gury J."/>
            <person name="Pujic P."/>
            <person name="Normand P."/>
        </authorList>
    </citation>
    <scope>NUCLEOTIDE SEQUENCE [LARGE SCALE GENOMIC DNA]</scope>
    <source>
        <strain evidence="7 8">DD2</strain>
    </source>
</reference>
<feature type="transmembrane region" description="Helical" evidence="6">
    <location>
        <begin position="230"/>
        <end position="257"/>
    </location>
</feature>
<dbReference type="EMBL" id="FO117623">
    <property type="protein sequence ID" value="CCG04959.1"/>
    <property type="molecule type" value="Genomic_DNA"/>
</dbReference>
<evidence type="ECO:0000313" key="8">
    <source>
        <dbReference type="Proteomes" id="UP000007517"/>
    </source>
</evidence>
<dbReference type="RefSeq" id="WP_014377831.1">
    <property type="nucleotide sequence ID" value="NC_016943.1"/>
</dbReference>
<dbReference type="Pfam" id="PF03706">
    <property type="entry name" value="LPG_synthase_TM"/>
    <property type="match status" value="1"/>
</dbReference>
<dbReference type="eggNOG" id="COG0392">
    <property type="taxonomic scope" value="Bacteria"/>
</dbReference>